<organism evidence="3">
    <name type="scientific">marine sediment metagenome</name>
    <dbReference type="NCBI Taxonomy" id="412755"/>
    <lineage>
        <taxon>unclassified sequences</taxon>
        <taxon>metagenomes</taxon>
        <taxon>ecological metagenomes</taxon>
    </lineage>
</organism>
<dbReference type="Pfam" id="PF07460">
    <property type="entry name" value="NUMOD3"/>
    <property type="match status" value="3"/>
</dbReference>
<protein>
    <recommendedName>
        <fullName evidence="2">Nuclease associated modular domain-containing protein</fullName>
    </recommendedName>
</protein>
<evidence type="ECO:0000256" key="1">
    <source>
        <dbReference type="SAM" id="MobiDB-lite"/>
    </source>
</evidence>
<proteinExistence type="predicted"/>
<sequence length="164" mass="19051">YATFNNGYNLTEGGEGTIGFKQTEKTKRKIGIANRNKIRSEEFKKSVSEAMKGERHPMYGRCGKNNPRFGKKHSEETKKKMSVSHKGKKLSDETKKKLSKTKRKRYKIIAPNGENFIVHGLRNFCRNYKKEKLNHANLIKVAKGKWEHYKGYKCEYMEDKSNAV</sequence>
<evidence type="ECO:0000313" key="3">
    <source>
        <dbReference type="EMBL" id="KKM94986.1"/>
    </source>
</evidence>
<feature type="domain" description="Nuclease associated modular" evidence="2">
    <location>
        <begin position="18"/>
        <end position="34"/>
    </location>
</feature>
<name>A0A0F9M6P6_9ZZZZ</name>
<accession>A0A0F9M6P6</accession>
<dbReference type="SMART" id="SM00496">
    <property type="entry name" value="IENR2"/>
    <property type="match status" value="4"/>
</dbReference>
<dbReference type="InterPro" id="IPR036388">
    <property type="entry name" value="WH-like_DNA-bd_sf"/>
</dbReference>
<feature type="domain" description="Nuclease associated modular" evidence="2">
    <location>
        <begin position="69"/>
        <end position="85"/>
    </location>
</feature>
<reference evidence="3" key="1">
    <citation type="journal article" date="2015" name="Nature">
        <title>Complex archaea that bridge the gap between prokaryotes and eukaryotes.</title>
        <authorList>
            <person name="Spang A."/>
            <person name="Saw J.H."/>
            <person name="Jorgensen S.L."/>
            <person name="Zaremba-Niedzwiedzka K."/>
            <person name="Martijn J."/>
            <person name="Lind A.E."/>
            <person name="van Eijk R."/>
            <person name="Schleper C."/>
            <person name="Guy L."/>
            <person name="Ettema T.J."/>
        </authorList>
    </citation>
    <scope>NUCLEOTIDE SEQUENCE</scope>
</reference>
<dbReference type="EMBL" id="LAZR01006066">
    <property type="protein sequence ID" value="KKM94986.1"/>
    <property type="molecule type" value="Genomic_DNA"/>
</dbReference>
<feature type="non-terminal residue" evidence="3">
    <location>
        <position position="1"/>
    </location>
</feature>
<comment type="caution">
    <text evidence="3">The sequence shown here is derived from an EMBL/GenBank/DDBJ whole genome shotgun (WGS) entry which is preliminary data.</text>
</comment>
<dbReference type="InterPro" id="IPR003611">
    <property type="entry name" value="NUMOD3"/>
</dbReference>
<dbReference type="SUPFAM" id="SSF64496">
    <property type="entry name" value="DNA-binding domain of intron-encoded endonucleases"/>
    <property type="match status" value="1"/>
</dbReference>
<dbReference type="AlphaFoldDB" id="A0A0F9M6P6"/>
<feature type="domain" description="Nuclease associated modular" evidence="2">
    <location>
        <begin position="86"/>
        <end position="102"/>
    </location>
</feature>
<feature type="region of interest" description="Disordered" evidence="1">
    <location>
        <begin position="53"/>
        <end position="102"/>
    </location>
</feature>
<dbReference type="Gene3D" id="1.10.10.10">
    <property type="entry name" value="Winged helix-like DNA-binding domain superfamily/Winged helix DNA-binding domain"/>
    <property type="match status" value="1"/>
</dbReference>
<evidence type="ECO:0000259" key="2">
    <source>
        <dbReference type="SMART" id="SM00496"/>
    </source>
</evidence>
<dbReference type="GO" id="GO:0003677">
    <property type="term" value="F:DNA binding"/>
    <property type="evidence" value="ECO:0007669"/>
    <property type="project" value="InterPro"/>
</dbReference>
<gene>
    <name evidence="3" type="ORF">LCGC14_1192690</name>
</gene>
<feature type="domain" description="Nuclease associated modular" evidence="2">
    <location>
        <begin position="35"/>
        <end position="51"/>
    </location>
</feature>